<feature type="region of interest" description="Disordered" evidence="2">
    <location>
        <begin position="400"/>
        <end position="419"/>
    </location>
</feature>
<dbReference type="InterPro" id="IPR001466">
    <property type="entry name" value="Beta-lactam-related"/>
</dbReference>
<name>A0ABY3XQT2_9ACTN</name>
<dbReference type="SUPFAM" id="SSF56601">
    <property type="entry name" value="beta-lactamase/transpeptidase-like"/>
    <property type="match status" value="1"/>
</dbReference>
<feature type="region of interest" description="Disordered" evidence="2">
    <location>
        <begin position="328"/>
        <end position="366"/>
    </location>
</feature>
<dbReference type="PANTHER" id="PTHR43283">
    <property type="entry name" value="BETA-LACTAMASE-RELATED"/>
    <property type="match status" value="1"/>
</dbReference>
<keyword evidence="5" id="KW-1185">Reference proteome</keyword>
<evidence type="ECO:0000313" key="5">
    <source>
        <dbReference type="Proteomes" id="UP001202244"/>
    </source>
</evidence>
<accession>A0ABY3XQT2</accession>
<evidence type="ECO:0000259" key="3">
    <source>
        <dbReference type="Pfam" id="PF00144"/>
    </source>
</evidence>
<reference evidence="4 5" key="1">
    <citation type="journal article" date="2023" name="Microbiol. Spectr.">
        <title>Synergy between Genome Mining, Metabolomics, and Bioinformatics Uncovers Antibacterial Chlorinated Carbazole Alkaloids and Their Biosynthetic Gene Cluster from Streptomyces tubbatahanensis sp. nov., a Novel Actinomycete Isolated from Sulu Sea, Philippines.</title>
        <authorList>
            <person name="Tenebro C.P."/>
            <person name="Trono D.J.V.L."/>
            <person name="Balida L.A.P."/>
            <person name="Bayog L.K.A."/>
            <person name="Bruna J.R."/>
            <person name="Sabido E.M."/>
            <person name="Caspe D.P.C."/>
            <person name="de Los Santos E.L.C."/>
            <person name="Saludes J.P."/>
            <person name="Dalisay D.S."/>
        </authorList>
    </citation>
    <scope>NUCLEOTIDE SEQUENCE [LARGE SCALE GENOMIC DNA]</scope>
    <source>
        <strain evidence="4 5">DSD3025</strain>
    </source>
</reference>
<keyword evidence="1" id="KW-0378">Hydrolase</keyword>
<dbReference type="InterPro" id="IPR050789">
    <property type="entry name" value="Diverse_Enzym_Activities"/>
</dbReference>
<dbReference type="PANTHER" id="PTHR43283:SF11">
    <property type="entry name" value="BETA-LACTAMASE-RELATED DOMAIN-CONTAINING PROTEIN"/>
    <property type="match status" value="1"/>
</dbReference>
<proteinExistence type="predicted"/>
<dbReference type="RefSeq" id="WP_242750801.1">
    <property type="nucleotide sequence ID" value="NZ_CP093846.1"/>
</dbReference>
<protein>
    <submittedName>
        <fullName evidence="4">Beta-lactamase family protein</fullName>
    </submittedName>
</protein>
<feature type="compositionally biased region" description="Low complexity" evidence="2">
    <location>
        <begin position="407"/>
        <end position="419"/>
    </location>
</feature>
<organism evidence="4 5">
    <name type="scientific">Streptomyces tubbatahanensis</name>
    <dbReference type="NCBI Taxonomy" id="2923272"/>
    <lineage>
        <taxon>Bacteria</taxon>
        <taxon>Bacillati</taxon>
        <taxon>Actinomycetota</taxon>
        <taxon>Actinomycetes</taxon>
        <taxon>Kitasatosporales</taxon>
        <taxon>Streptomycetaceae</taxon>
        <taxon>Streptomyces</taxon>
    </lineage>
</organism>
<sequence length="419" mass="44531">MARTRLKSAASLEGAERRRFQRKAGLATEHLADLTGDIDRLPATGWCAGAVVLAGRGPYVAVEHAAGWALRYAAWDPEAGRPVELPREKWLPMRPGTVFDVASVTKLFTAVAALQQVERGALDLDALVVEYADPRAGLVTDHGITVRHLLTHTSGLRAELPFYEHNTAEHAALLWSEKPLTEPGGRHLYSDLNLLLLERVLYQVTGRTLDALVRDGITKPLGMTRTRFSPPRSWRPRIAATEDQRKPWAKLNRGLVHGRVHDENAYAMGGVAGHAGLFSTAHDLAVLCRTLLTGGAYGPARILAPSSVSALLDPPGLGFQTGAAWFMGELATPPPGPASGPASENEAEPGTGGGPGAGAASAPVSRAAGHTGFTGTSLVLDPVTDTFLVLLANTVHPVRRPADNRPRAAAATRLARAVR</sequence>
<dbReference type="Pfam" id="PF00144">
    <property type="entry name" value="Beta-lactamase"/>
    <property type="match status" value="1"/>
</dbReference>
<feature type="domain" description="Beta-lactamase-related" evidence="3">
    <location>
        <begin position="38"/>
        <end position="410"/>
    </location>
</feature>
<dbReference type="Proteomes" id="UP001202244">
    <property type="component" value="Chromosome"/>
</dbReference>
<evidence type="ECO:0000313" key="4">
    <source>
        <dbReference type="EMBL" id="UNS96770.1"/>
    </source>
</evidence>
<dbReference type="EMBL" id="CP093846">
    <property type="protein sequence ID" value="UNS96770.1"/>
    <property type="molecule type" value="Genomic_DNA"/>
</dbReference>
<dbReference type="InterPro" id="IPR012338">
    <property type="entry name" value="Beta-lactam/transpept-like"/>
</dbReference>
<gene>
    <name evidence="4" type="ORF">MMF93_09790</name>
</gene>
<evidence type="ECO:0000256" key="1">
    <source>
        <dbReference type="ARBA" id="ARBA00022801"/>
    </source>
</evidence>
<evidence type="ECO:0000256" key="2">
    <source>
        <dbReference type="SAM" id="MobiDB-lite"/>
    </source>
</evidence>
<dbReference type="Gene3D" id="3.40.710.10">
    <property type="entry name" value="DD-peptidase/beta-lactamase superfamily"/>
    <property type="match status" value="1"/>
</dbReference>